<dbReference type="InterPro" id="IPR052411">
    <property type="entry name" value="c-mor_Regulatory_Protein"/>
</dbReference>
<sequence length="92" mass="10839">MSYVKATDVLPEEVLDLIQKYVEGEYIYIPKKECNRKLWGETTKSKKETSARNADIYKMYEEGVSVKIFSEMYYLSSKSIQKIVLKIKKENK</sequence>
<name>A0A7Y3WUJ8_9CLOT</name>
<dbReference type="SUPFAM" id="SSF46689">
    <property type="entry name" value="Homeodomain-like"/>
    <property type="match status" value="1"/>
</dbReference>
<dbReference type="InterPro" id="IPR009057">
    <property type="entry name" value="Homeodomain-like_sf"/>
</dbReference>
<proteinExistence type="predicted"/>
<reference evidence="1 2" key="1">
    <citation type="submission" date="2020-05" db="EMBL/GenBank/DDBJ databases">
        <title>Complete genome of Clostridium estertheticum subspecies estertheticum, isolated from Vacuum packed lamb meat from New Zealand imported to Switzerland.</title>
        <authorList>
            <person name="Wambui J."/>
            <person name="Stevens M.J.A."/>
            <person name="Stephan R."/>
        </authorList>
    </citation>
    <scope>NUCLEOTIDE SEQUENCE [LARGE SCALE GENOMIC DNA]</scope>
    <source>
        <strain evidence="1 2">CEST001</strain>
    </source>
</reference>
<protein>
    <submittedName>
        <fullName evidence="1">Uncharacterized protein</fullName>
    </submittedName>
</protein>
<evidence type="ECO:0000313" key="1">
    <source>
        <dbReference type="EMBL" id="NNU78256.1"/>
    </source>
</evidence>
<dbReference type="AlphaFoldDB" id="A0A7Y3WUJ8"/>
<dbReference type="EMBL" id="JABEYB010000020">
    <property type="protein sequence ID" value="NNU78256.1"/>
    <property type="molecule type" value="Genomic_DNA"/>
</dbReference>
<evidence type="ECO:0000313" key="2">
    <source>
        <dbReference type="Proteomes" id="UP000531659"/>
    </source>
</evidence>
<dbReference type="PANTHER" id="PTHR37812">
    <property type="entry name" value="MU-LIKE PROPHAGE FLUMU PROTEIN C"/>
    <property type="match status" value="1"/>
</dbReference>
<dbReference type="Proteomes" id="UP000531659">
    <property type="component" value="Unassembled WGS sequence"/>
</dbReference>
<accession>A0A7Y3WUJ8</accession>
<dbReference type="RefSeq" id="WP_171298831.1">
    <property type="nucleotide sequence ID" value="NZ_CP087099.1"/>
</dbReference>
<dbReference type="PANTHER" id="PTHR37812:SF1">
    <property type="entry name" value="MU-LIKE PROPHAGE FLUMU PROTEIN C"/>
    <property type="match status" value="1"/>
</dbReference>
<dbReference type="NCBIfam" id="NF040785">
    <property type="entry name" value="CD3324_fam"/>
    <property type="match status" value="1"/>
</dbReference>
<gene>
    <name evidence="1" type="ORF">HLQ16_20300</name>
</gene>
<comment type="caution">
    <text evidence="1">The sequence shown here is derived from an EMBL/GenBank/DDBJ whole genome shotgun (WGS) entry which is preliminary data.</text>
</comment>
<dbReference type="InterPro" id="IPR049739">
    <property type="entry name" value="YraL-like"/>
</dbReference>
<organism evidence="1 2">
    <name type="scientific">Clostridium estertheticum</name>
    <dbReference type="NCBI Taxonomy" id="238834"/>
    <lineage>
        <taxon>Bacteria</taxon>
        <taxon>Bacillati</taxon>
        <taxon>Bacillota</taxon>
        <taxon>Clostridia</taxon>
        <taxon>Eubacteriales</taxon>
        <taxon>Clostridiaceae</taxon>
        <taxon>Clostridium</taxon>
    </lineage>
</organism>